<evidence type="ECO:0008006" key="4">
    <source>
        <dbReference type="Google" id="ProtNLM"/>
    </source>
</evidence>
<dbReference type="PANTHER" id="PTHR35889:SF3">
    <property type="entry name" value="F-BOX DOMAIN-CONTAINING PROTEIN"/>
    <property type="match status" value="1"/>
</dbReference>
<dbReference type="Pfam" id="PF07635">
    <property type="entry name" value="PSCyt1"/>
    <property type="match status" value="1"/>
</dbReference>
<feature type="domain" description="Cytochrome C Planctomycete-type" evidence="2">
    <location>
        <begin position="40"/>
        <end position="100"/>
    </location>
</feature>
<dbReference type="Pfam" id="PF07583">
    <property type="entry name" value="PSCyt2"/>
    <property type="match status" value="1"/>
</dbReference>
<sequence length="559" mass="64190">MKKLPLLYASLLFIVTFALYADSEVVSFNRHIRPILSDACYACHGPDANQRKADLRLDTKEGAFTELGGYYAIIPGDPSSSKLIWRITHPDAEQRMPPPDSNRRHPSQAEIELIKKWIEQGAKWEEHWIYTPPQRSALPEVEYEEWPLTPIDYFILARLETERLKPSPQVDQRTLIRRLSFDLTGLPPNPQEVDSFLTDRSLNAYEKVVDRLLASPRYGERMAMYWLDLVRYADTTGYHSDEDISIWPYRDYVIKAFNNNMRYDQFTRENLAGDLLPNATTDQKVASGYNRLNQTTAEGGAQAKEYLAMYAADRVRTTASVWLAATMGCAQCHDHKFDPYTTKDFYSLAAFFADIQEVGVYGGNSKRDPVVPLPTKEQESALRKIENTLFQLQKELNAPNPQIQEGQLKWEKETLSMLDSSDPVDFAWIDDAQNNGGKIEGEWKFINKNEGPVFSQQFSRRQQTKKEKTIQHFFHGANRKITLSENDTLFAYVWIDKANPPLTIMLQWNDGSWDHRAFWGQDKIGFGEIGTDTNAHRFIGKLPQPGQWVRLEVDLTSVG</sequence>
<dbReference type="InterPro" id="IPR011444">
    <property type="entry name" value="DUF1549"/>
</dbReference>
<organism evidence="3">
    <name type="scientific">marine metagenome</name>
    <dbReference type="NCBI Taxonomy" id="408172"/>
    <lineage>
        <taxon>unclassified sequences</taxon>
        <taxon>metagenomes</taxon>
        <taxon>ecological metagenomes</taxon>
    </lineage>
</organism>
<dbReference type="AlphaFoldDB" id="A0A382CLN1"/>
<proteinExistence type="predicted"/>
<dbReference type="EMBL" id="UINC01035030">
    <property type="protein sequence ID" value="SVB26779.1"/>
    <property type="molecule type" value="Genomic_DNA"/>
</dbReference>
<dbReference type="GO" id="GO:0009055">
    <property type="term" value="F:electron transfer activity"/>
    <property type="evidence" value="ECO:0007669"/>
    <property type="project" value="InterPro"/>
</dbReference>
<dbReference type="PANTHER" id="PTHR35889">
    <property type="entry name" value="CYCLOINULO-OLIGOSACCHARIDE FRUCTANOTRANSFERASE-RELATED"/>
    <property type="match status" value="1"/>
</dbReference>
<dbReference type="InterPro" id="IPR011429">
    <property type="entry name" value="Cyt_c_Planctomycete-type"/>
</dbReference>
<dbReference type="GO" id="GO:0020037">
    <property type="term" value="F:heme binding"/>
    <property type="evidence" value="ECO:0007669"/>
    <property type="project" value="InterPro"/>
</dbReference>
<protein>
    <recommendedName>
        <fullName evidence="4">Cytochrome c domain-containing protein</fullName>
    </recommendedName>
</protein>
<gene>
    <name evidence="3" type="ORF">METZ01_LOCUS179633</name>
</gene>
<evidence type="ECO:0000313" key="3">
    <source>
        <dbReference type="EMBL" id="SVB26779.1"/>
    </source>
</evidence>
<dbReference type="SUPFAM" id="SSF46626">
    <property type="entry name" value="Cytochrome c"/>
    <property type="match status" value="1"/>
</dbReference>
<evidence type="ECO:0000259" key="1">
    <source>
        <dbReference type="Pfam" id="PF07583"/>
    </source>
</evidence>
<accession>A0A382CLN1</accession>
<dbReference type="InterPro" id="IPR036909">
    <property type="entry name" value="Cyt_c-like_dom_sf"/>
</dbReference>
<feature type="domain" description="DUF1549" evidence="1">
    <location>
        <begin position="150"/>
        <end position="356"/>
    </location>
</feature>
<evidence type="ECO:0000259" key="2">
    <source>
        <dbReference type="Pfam" id="PF07635"/>
    </source>
</evidence>
<feature type="non-terminal residue" evidence="3">
    <location>
        <position position="559"/>
    </location>
</feature>
<reference evidence="3" key="1">
    <citation type="submission" date="2018-05" db="EMBL/GenBank/DDBJ databases">
        <authorList>
            <person name="Lanie J.A."/>
            <person name="Ng W.-L."/>
            <person name="Kazmierczak K.M."/>
            <person name="Andrzejewski T.M."/>
            <person name="Davidsen T.M."/>
            <person name="Wayne K.J."/>
            <person name="Tettelin H."/>
            <person name="Glass J.I."/>
            <person name="Rusch D."/>
            <person name="Podicherti R."/>
            <person name="Tsui H.-C.T."/>
            <person name="Winkler M.E."/>
        </authorList>
    </citation>
    <scope>NUCLEOTIDE SEQUENCE</scope>
</reference>
<name>A0A382CLN1_9ZZZZ</name>